<feature type="transmembrane region" description="Helical" evidence="9">
    <location>
        <begin position="101"/>
        <end position="119"/>
    </location>
</feature>
<comment type="subcellular location">
    <subcellularLocation>
        <location evidence="1">Cell inner membrane</location>
        <topology evidence="1">Multi-pass membrane protein</topology>
    </subcellularLocation>
    <subcellularLocation>
        <location evidence="9">Cell membrane</location>
        <topology evidence="9">Multi-pass membrane protein</topology>
    </subcellularLocation>
</comment>
<sequence>MSQVLHTPPPTSTADDDDLAALAARHGLTVSGARPTLPQYVRELWARRHFIAAFSTAKLTSQYSQAKLGQVWQVMTPLLNAAVYYFIFGVLLDTKRSVPDYIPFLVTGVFIWTFTQSSILTGTRAISGNLGLVRALHFPRAALPISFCLQQLQQLLFSMCALVVILLCFGIPVSFSWFLAIPVLVLQFTFNTGIAMIMARLGSKTPDIAQLMPFVLRTWMYISGVMWSIDKLTKQHDDLPSWVAPALKANPPAVYIDLMRYSLIDSFHASQLPPHVWALAVGWALLAGVCGFIYFWKAEETYGRG</sequence>
<keyword evidence="3 9" id="KW-0813">Transport</keyword>
<feature type="transmembrane region" description="Helical" evidence="9">
    <location>
        <begin position="155"/>
        <end position="173"/>
    </location>
</feature>
<dbReference type="InterPro" id="IPR047817">
    <property type="entry name" value="ABC2_TM_bact-type"/>
</dbReference>
<gene>
    <name evidence="11" type="ORF">M2283_008614</name>
</gene>
<dbReference type="EMBL" id="JARXVH010000021">
    <property type="protein sequence ID" value="MDH6221272.1"/>
    <property type="molecule type" value="Genomic_DNA"/>
</dbReference>
<dbReference type="Proteomes" id="UP001160499">
    <property type="component" value="Unassembled WGS sequence"/>
</dbReference>
<evidence type="ECO:0000256" key="6">
    <source>
        <dbReference type="ARBA" id="ARBA00022692"/>
    </source>
</evidence>
<name>A0ABT6LY99_9ACTN</name>
<evidence type="ECO:0000313" key="12">
    <source>
        <dbReference type="Proteomes" id="UP001160499"/>
    </source>
</evidence>
<dbReference type="Pfam" id="PF01061">
    <property type="entry name" value="ABC2_membrane"/>
    <property type="match status" value="1"/>
</dbReference>
<keyword evidence="8 9" id="KW-0472">Membrane</keyword>
<protein>
    <recommendedName>
        <fullName evidence="9">Transport permease protein</fullName>
    </recommendedName>
</protein>
<comment type="caution">
    <text evidence="9">Lacks conserved residue(s) required for the propagation of feature annotation.</text>
</comment>
<evidence type="ECO:0000256" key="7">
    <source>
        <dbReference type="ARBA" id="ARBA00022989"/>
    </source>
</evidence>
<evidence type="ECO:0000313" key="11">
    <source>
        <dbReference type="EMBL" id="MDH6221272.1"/>
    </source>
</evidence>
<dbReference type="PANTHER" id="PTHR30413:SF8">
    <property type="entry name" value="TRANSPORT PERMEASE PROTEIN"/>
    <property type="match status" value="1"/>
</dbReference>
<dbReference type="PROSITE" id="PS51012">
    <property type="entry name" value="ABC_TM2"/>
    <property type="match status" value="1"/>
</dbReference>
<evidence type="ECO:0000256" key="8">
    <source>
        <dbReference type="ARBA" id="ARBA00023136"/>
    </source>
</evidence>
<dbReference type="InterPro" id="IPR013525">
    <property type="entry name" value="ABC2_TM"/>
</dbReference>
<evidence type="ECO:0000256" key="1">
    <source>
        <dbReference type="ARBA" id="ARBA00004429"/>
    </source>
</evidence>
<organism evidence="11 12">
    <name type="scientific">Streptomyces pseudovenezuelae</name>
    <dbReference type="NCBI Taxonomy" id="67350"/>
    <lineage>
        <taxon>Bacteria</taxon>
        <taxon>Bacillati</taxon>
        <taxon>Actinomycetota</taxon>
        <taxon>Actinomycetes</taxon>
        <taxon>Kitasatosporales</taxon>
        <taxon>Streptomycetaceae</taxon>
        <taxon>Streptomyces</taxon>
        <taxon>Streptomyces aurantiacus group</taxon>
    </lineage>
</organism>
<comment type="caution">
    <text evidence="11">The sequence shown here is derived from an EMBL/GenBank/DDBJ whole genome shotgun (WGS) entry which is preliminary data.</text>
</comment>
<feature type="transmembrane region" description="Helical" evidence="9">
    <location>
        <begin position="179"/>
        <end position="199"/>
    </location>
</feature>
<evidence type="ECO:0000256" key="9">
    <source>
        <dbReference type="RuleBase" id="RU361157"/>
    </source>
</evidence>
<evidence type="ECO:0000256" key="3">
    <source>
        <dbReference type="ARBA" id="ARBA00022448"/>
    </source>
</evidence>
<evidence type="ECO:0000256" key="2">
    <source>
        <dbReference type="ARBA" id="ARBA00007783"/>
    </source>
</evidence>
<proteinExistence type="inferred from homology"/>
<feature type="transmembrane region" description="Helical" evidence="9">
    <location>
        <begin position="276"/>
        <end position="296"/>
    </location>
</feature>
<evidence type="ECO:0000256" key="5">
    <source>
        <dbReference type="ARBA" id="ARBA00022519"/>
    </source>
</evidence>
<accession>A0ABT6LY99</accession>
<feature type="domain" description="ABC transmembrane type-2" evidence="10">
    <location>
        <begin position="68"/>
        <end position="298"/>
    </location>
</feature>
<evidence type="ECO:0000256" key="4">
    <source>
        <dbReference type="ARBA" id="ARBA00022475"/>
    </source>
</evidence>
<dbReference type="RefSeq" id="WP_280882006.1">
    <property type="nucleotide sequence ID" value="NZ_JARXVH010000021.1"/>
</dbReference>
<evidence type="ECO:0000259" key="10">
    <source>
        <dbReference type="PROSITE" id="PS51012"/>
    </source>
</evidence>
<keyword evidence="12" id="KW-1185">Reference proteome</keyword>
<feature type="transmembrane region" description="Helical" evidence="9">
    <location>
        <begin position="71"/>
        <end position="92"/>
    </location>
</feature>
<dbReference type="PANTHER" id="PTHR30413">
    <property type="entry name" value="INNER MEMBRANE TRANSPORT PERMEASE"/>
    <property type="match status" value="1"/>
</dbReference>
<keyword evidence="5" id="KW-0997">Cell inner membrane</keyword>
<comment type="similarity">
    <text evidence="2 9">Belongs to the ABC-2 integral membrane protein family.</text>
</comment>
<reference evidence="11 12" key="1">
    <citation type="submission" date="2023-04" db="EMBL/GenBank/DDBJ databases">
        <title>Forest soil microbial communities from Buena Vista Peninsula, Colon Province, Panama.</title>
        <authorList>
            <person name="Bouskill N."/>
        </authorList>
    </citation>
    <scope>NUCLEOTIDE SEQUENCE [LARGE SCALE GENOMIC DNA]</scope>
    <source>
        <strain evidence="11 12">GGS1</strain>
    </source>
</reference>
<keyword evidence="4 9" id="KW-1003">Cell membrane</keyword>
<keyword evidence="6 9" id="KW-0812">Transmembrane</keyword>
<keyword evidence="7 9" id="KW-1133">Transmembrane helix</keyword>